<feature type="region of interest" description="Disordered" evidence="1">
    <location>
        <begin position="84"/>
        <end position="110"/>
    </location>
</feature>
<evidence type="ECO:0000313" key="4">
    <source>
        <dbReference type="Proteomes" id="UP000220629"/>
    </source>
</evidence>
<feature type="chain" id="PRO_5043154551" description="DUF4148 domain-containing protein" evidence="2">
    <location>
        <begin position="29"/>
        <end position="118"/>
    </location>
</feature>
<keyword evidence="2" id="KW-0732">Signal</keyword>
<evidence type="ECO:0000256" key="2">
    <source>
        <dbReference type="SAM" id="SignalP"/>
    </source>
</evidence>
<dbReference type="InterPro" id="IPR025421">
    <property type="entry name" value="DUF4148"/>
</dbReference>
<proteinExistence type="predicted"/>
<protein>
    <recommendedName>
        <fullName evidence="5">DUF4148 domain-containing protein</fullName>
    </recommendedName>
</protein>
<dbReference type="EMBL" id="PDDY01000001">
    <property type="protein sequence ID" value="PEH41928.1"/>
    <property type="molecule type" value="Genomic_DNA"/>
</dbReference>
<organism evidence="3 4">
    <name type="scientific">Burkholderia gladioli</name>
    <name type="common">Pseudomonas marginata</name>
    <name type="synonym">Phytomonas marginata</name>
    <dbReference type="NCBI Taxonomy" id="28095"/>
    <lineage>
        <taxon>Bacteria</taxon>
        <taxon>Pseudomonadati</taxon>
        <taxon>Pseudomonadota</taxon>
        <taxon>Betaproteobacteria</taxon>
        <taxon>Burkholderiales</taxon>
        <taxon>Burkholderiaceae</taxon>
        <taxon>Burkholderia</taxon>
    </lineage>
</organism>
<accession>A0A2A7SEI5</accession>
<comment type="caution">
    <text evidence="3">The sequence shown here is derived from an EMBL/GenBank/DDBJ whole genome shotgun (WGS) entry which is preliminary data.</text>
</comment>
<dbReference type="Proteomes" id="UP000220629">
    <property type="component" value="Unassembled WGS sequence"/>
</dbReference>
<evidence type="ECO:0000313" key="3">
    <source>
        <dbReference type="EMBL" id="PEH41928.1"/>
    </source>
</evidence>
<evidence type="ECO:0008006" key="5">
    <source>
        <dbReference type="Google" id="ProtNLM"/>
    </source>
</evidence>
<evidence type="ECO:0000256" key="1">
    <source>
        <dbReference type="SAM" id="MobiDB-lite"/>
    </source>
</evidence>
<dbReference type="RefSeq" id="WP_098151798.1">
    <property type="nucleotide sequence ID" value="NZ_CADEPU010000005.1"/>
</dbReference>
<dbReference type="AlphaFoldDB" id="A0A2A7SEI5"/>
<feature type="signal peptide" evidence="2">
    <location>
        <begin position="1"/>
        <end position="28"/>
    </location>
</feature>
<sequence length="118" mass="12300">MKTLLVNRIVAATAAAVALTFAAGAAQAQTSQLTRAQVRAELVQLQAAGYNSARGEDTTYPAQLQAAEQRVGQQQVAVRTVSDEQGYGGSVGGASASGTRHHHVTLENDGMKPVYFGQ</sequence>
<name>A0A2A7SEI5_BURGA</name>
<gene>
    <name evidence="3" type="ORF">CRM94_07070</name>
</gene>
<dbReference type="Pfam" id="PF13663">
    <property type="entry name" value="DUF4148"/>
    <property type="match status" value="1"/>
</dbReference>
<reference evidence="4" key="1">
    <citation type="submission" date="2017-09" db="EMBL/GenBank/DDBJ databases">
        <title>FDA dAtabase for Regulatory Grade micrObial Sequences (FDA-ARGOS): Supporting development and validation of Infectious Disease Dx tests.</title>
        <authorList>
            <person name="Minogue T."/>
            <person name="Wolcott M."/>
            <person name="Wasieloski L."/>
            <person name="Aguilar W."/>
            <person name="Moore D."/>
            <person name="Tallon L."/>
            <person name="Sadzewicz L."/>
            <person name="Ott S."/>
            <person name="Zhao X."/>
            <person name="Nagaraj S."/>
            <person name="Vavikolanu K."/>
            <person name="Aluvathingal J."/>
            <person name="Nadendla S."/>
            <person name="Sichtig H."/>
        </authorList>
    </citation>
    <scope>NUCLEOTIDE SEQUENCE [LARGE SCALE GENOMIC DNA]</scope>
    <source>
        <strain evidence="4">FDAARGOS_390</strain>
    </source>
</reference>